<proteinExistence type="predicted"/>
<keyword evidence="3" id="KW-1185">Reference proteome</keyword>
<evidence type="ECO:0000313" key="3">
    <source>
        <dbReference type="Proteomes" id="UP000295293"/>
    </source>
</evidence>
<feature type="region of interest" description="Disordered" evidence="1">
    <location>
        <begin position="1"/>
        <end position="20"/>
    </location>
</feature>
<evidence type="ECO:0000313" key="2">
    <source>
        <dbReference type="EMBL" id="TDR42453.1"/>
    </source>
</evidence>
<name>A0A4R6YUW5_9GAMM</name>
<gene>
    <name evidence="2" type="ORF">DFR29_10836</name>
</gene>
<comment type="caution">
    <text evidence="2">The sequence shown here is derived from an EMBL/GenBank/DDBJ whole genome shotgun (WGS) entry which is preliminary data.</text>
</comment>
<dbReference type="AlphaFoldDB" id="A0A4R6YUW5"/>
<sequence>MLEYDEPMRPGARGHGHVHQAAHGRHLIDPMVSERRWFCFAAATRLGLAVARSVVATDSGSRRLQMQSVVAVALRLLVPLQRSQRDRAVFVQVGQARRALHRFVQIVQGLGHATGLV</sequence>
<organism evidence="2 3">
    <name type="scientific">Tahibacter aquaticus</name>
    <dbReference type="NCBI Taxonomy" id="520092"/>
    <lineage>
        <taxon>Bacteria</taxon>
        <taxon>Pseudomonadati</taxon>
        <taxon>Pseudomonadota</taxon>
        <taxon>Gammaproteobacteria</taxon>
        <taxon>Lysobacterales</taxon>
        <taxon>Rhodanobacteraceae</taxon>
        <taxon>Tahibacter</taxon>
    </lineage>
</organism>
<accession>A0A4R6YUW5</accession>
<evidence type="ECO:0000256" key="1">
    <source>
        <dbReference type="SAM" id="MobiDB-lite"/>
    </source>
</evidence>
<dbReference type="EMBL" id="SNZH01000008">
    <property type="protein sequence ID" value="TDR42453.1"/>
    <property type="molecule type" value="Genomic_DNA"/>
</dbReference>
<dbReference type="Proteomes" id="UP000295293">
    <property type="component" value="Unassembled WGS sequence"/>
</dbReference>
<reference evidence="2 3" key="1">
    <citation type="submission" date="2019-03" db="EMBL/GenBank/DDBJ databases">
        <title>Genomic Encyclopedia of Type Strains, Phase IV (KMG-IV): sequencing the most valuable type-strain genomes for metagenomic binning, comparative biology and taxonomic classification.</title>
        <authorList>
            <person name="Goeker M."/>
        </authorList>
    </citation>
    <scope>NUCLEOTIDE SEQUENCE [LARGE SCALE GENOMIC DNA]</scope>
    <source>
        <strain evidence="2 3">DSM 21667</strain>
    </source>
</reference>
<protein>
    <submittedName>
        <fullName evidence="2">Uncharacterized protein</fullName>
    </submittedName>
</protein>